<dbReference type="InterPro" id="IPR036192">
    <property type="entry name" value="Cell_div_ZapA-like_sf"/>
</dbReference>
<keyword evidence="1" id="KW-0132">Cell division</keyword>
<dbReference type="InterPro" id="IPR053712">
    <property type="entry name" value="Bac_CellDiv_Activator"/>
</dbReference>
<proteinExistence type="predicted"/>
<dbReference type="Gene3D" id="6.10.250.790">
    <property type="match status" value="1"/>
</dbReference>
<organism evidence="1 2">
    <name type="scientific">Dolosicoccus paucivorans</name>
    <dbReference type="NCBI Taxonomy" id="84521"/>
    <lineage>
        <taxon>Bacteria</taxon>
        <taxon>Bacillati</taxon>
        <taxon>Bacillota</taxon>
        <taxon>Bacilli</taxon>
        <taxon>Lactobacillales</taxon>
        <taxon>Aerococcaceae</taxon>
        <taxon>Dolosicoccus</taxon>
    </lineage>
</organism>
<dbReference type="RefSeq" id="WP_092085029.1">
    <property type="nucleotide sequence ID" value="NZ_FNEL01000016.1"/>
</dbReference>
<dbReference type="Pfam" id="PF05164">
    <property type="entry name" value="ZapA"/>
    <property type="match status" value="1"/>
</dbReference>
<dbReference type="AlphaFoldDB" id="A0A1G8L2G3"/>
<keyword evidence="2" id="KW-1185">Reference proteome</keyword>
<dbReference type="InterPro" id="IPR007838">
    <property type="entry name" value="Cell_div_ZapA-like"/>
</dbReference>
<dbReference type="STRING" id="84521.SAMN04487994_101627"/>
<comment type="caution">
    <text evidence="1">The sequence shown here is derived from an EMBL/GenBank/DDBJ whole genome shotgun (WGS) entry which is preliminary data.</text>
</comment>
<accession>A0A1G8L2G3</accession>
<dbReference type="GO" id="GO:0051301">
    <property type="term" value="P:cell division"/>
    <property type="evidence" value="ECO:0007669"/>
    <property type="project" value="UniProtKB-KW"/>
</dbReference>
<name>A0A1G8L2G3_9LACT</name>
<dbReference type="EMBL" id="PNHE01000009">
    <property type="protein sequence ID" value="PMC58643.1"/>
    <property type="molecule type" value="Genomic_DNA"/>
</dbReference>
<reference evidence="1 2" key="1">
    <citation type="submission" date="2017-09" db="EMBL/GenBank/DDBJ databases">
        <title>Bacterial strain isolated from the female urinary microbiota.</title>
        <authorList>
            <person name="Thomas-White K."/>
            <person name="Kumar N."/>
            <person name="Forster S."/>
            <person name="Putonti C."/>
            <person name="Lawley T."/>
            <person name="Wolfe A.J."/>
        </authorList>
    </citation>
    <scope>NUCLEOTIDE SEQUENCE [LARGE SCALE GENOMIC DNA]</scope>
    <source>
        <strain evidence="1 2">UMB0852</strain>
    </source>
</reference>
<dbReference type="Proteomes" id="UP000235682">
    <property type="component" value="Unassembled WGS sequence"/>
</dbReference>
<protein>
    <submittedName>
        <fullName evidence="1">Cell division protein ZapA</fullName>
    </submittedName>
</protein>
<dbReference type="SUPFAM" id="SSF102829">
    <property type="entry name" value="Cell division protein ZapA-like"/>
    <property type="match status" value="1"/>
</dbReference>
<sequence length="114" mass="13168">MSNTQYFDAKIANKHYTIKGNKSPDHMSAVVDLVNQQLDQLSQIDPTLSIMDQSLLMAVNAVSDQLTQEAKIIELEQEIKRLKEQPKVPYERKIPDPIDEEYDIPFIKQQQPKE</sequence>
<gene>
    <name evidence="1" type="ORF">CJ205_03420</name>
</gene>
<evidence type="ECO:0000313" key="1">
    <source>
        <dbReference type="EMBL" id="PMC58643.1"/>
    </source>
</evidence>
<evidence type="ECO:0000313" key="2">
    <source>
        <dbReference type="Proteomes" id="UP000235682"/>
    </source>
</evidence>
<dbReference type="OrthoDB" id="2139724at2"/>
<keyword evidence="1" id="KW-0131">Cell cycle</keyword>